<evidence type="ECO:0000313" key="1">
    <source>
        <dbReference type="EMBL" id="SVD06836.1"/>
    </source>
</evidence>
<dbReference type="AlphaFoldDB" id="A0A382SAE7"/>
<proteinExistence type="predicted"/>
<gene>
    <name evidence="1" type="ORF">METZ01_LOCUS359690</name>
</gene>
<dbReference type="Gene3D" id="3.90.930.1">
    <property type="match status" value="1"/>
</dbReference>
<dbReference type="EMBL" id="UINC01127607">
    <property type="protein sequence ID" value="SVD06836.1"/>
    <property type="molecule type" value="Genomic_DNA"/>
</dbReference>
<protein>
    <submittedName>
        <fullName evidence="1">Uncharacterized protein</fullName>
    </submittedName>
</protein>
<sequence length="129" mass="14601">MNKLICIVCLGALSFHTYSKEVSSDQLVERDGIIYEIESGKLFSGTLVVYYENVQLKVRSKHQDGKLNGITEAFYENGLVQLRGKFKDGYTDGLWLIFDEDGSSSMHCHDAEEKGREINLSYCRGPSHE</sequence>
<dbReference type="SUPFAM" id="SSF82185">
    <property type="entry name" value="Histone H3 K4-specific methyltransferase SET7/9 N-terminal domain"/>
    <property type="match status" value="1"/>
</dbReference>
<reference evidence="1" key="1">
    <citation type="submission" date="2018-05" db="EMBL/GenBank/DDBJ databases">
        <authorList>
            <person name="Lanie J.A."/>
            <person name="Ng W.-L."/>
            <person name="Kazmierczak K.M."/>
            <person name="Andrzejewski T.M."/>
            <person name="Davidsen T.M."/>
            <person name="Wayne K.J."/>
            <person name="Tettelin H."/>
            <person name="Glass J.I."/>
            <person name="Rusch D."/>
            <person name="Podicherti R."/>
            <person name="Tsui H.-C.T."/>
            <person name="Winkler M.E."/>
        </authorList>
    </citation>
    <scope>NUCLEOTIDE SEQUENCE</scope>
</reference>
<name>A0A382SAE7_9ZZZZ</name>
<organism evidence="1">
    <name type="scientific">marine metagenome</name>
    <dbReference type="NCBI Taxonomy" id="408172"/>
    <lineage>
        <taxon>unclassified sequences</taxon>
        <taxon>metagenomes</taxon>
        <taxon>ecological metagenomes</taxon>
    </lineage>
</organism>
<accession>A0A382SAE7</accession>